<proteinExistence type="inferred from homology"/>
<dbReference type="InterPro" id="IPR018197">
    <property type="entry name" value="Glycerate_kinase_RE-like"/>
</dbReference>
<dbReference type="Pfam" id="PF02595">
    <property type="entry name" value="Gly_kinase"/>
    <property type="match status" value="1"/>
</dbReference>
<name>A0A370G9Y8_9BACI</name>
<evidence type="ECO:0000313" key="5">
    <source>
        <dbReference type="EMBL" id="RDI39996.1"/>
    </source>
</evidence>
<gene>
    <name evidence="5" type="ORF">DFR59_11318</name>
</gene>
<dbReference type="GO" id="GO:0008887">
    <property type="term" value="F:glycerate kinase activity"/>
    <property type="evidence" value="ECO:0007669"/>
    <property type="project" value="UniProtKB-UniRule"/>
</dbReference>
<dbReference type="InterPro" id="IPR018193">
    <property type="entry name" value="Glyc_kinase_flavodox-like_fold"/>
</dbReference>
<dbReference type="InterPro" id="IPR036129">
    <property type="entry name" value="Glycerate_kinase_sf"/>
</dbReference>
<organism evidence="5 6">
    <name type="scientific">Falsibacillus pallidus</name>
    <dbReference type="NCBI Taxonomy" id="493781"/>
    <lineage>
        <taxon>Bacteria</taxon>
        <taxon>Bacillati</taxon>
        <taxon>Bacillota</taxon>
        <taxon>Bacilli</taxon>
        <taxon>Bacillales</taxon>
        <taxon>Bacillaceae</taxon>
        <taxon>Falsibacillus</taxon>
    </lineage>
</organism>
<dbReference type="EMBL" id="QQAY01000013">
    <property type="protein sequence ID" value="RDI39996.1"/>
    <property type="molecule type" value="Genomic_DNA"/>
</dbReference>
<dbReference type="GO" id="GO:0031388">
    <property type="term" value="P:organic acid phosphorylation"/>
    <property type="evidence" value="ECO:0007669"/>
    <property type="project" value="UniProtKB-UniRule"/>
</dbReference>
<dbReference type="OrthoDB" id="9774290at2"/>
<comment type="caution">
    <text evidence="5">The sequence shown here is derived from an EMBL/GenBank/DDBJ whole genome shotgun (WGS) entry which is preliminary data.</text>
</comment>
<evidence type="ECO:0000256" key="1">
    <source>
        <dbReference type="ARBA" id="ARBA00006284"/>
    </source>
</evidence>
<evidence type="ECO:0000313" key="6">
    <source>
        <dbReference type="Proteomes" id="UP000255326"/>
    </source>
</evidence>
<reference evidence="5 6" key="1">
    <citation type="submission" date="2018-07" db="EMBL/GenBank/DDBJ databases">
        <title>Genomic Encyclopedia of Type Strains, Phase IV (KMG-IV): sequencing the most valuable type-strain genomes for metagenomic binning, comparative biology and taxonomic classification.</title>
        <authorList>
            <person name="Goeker M."/>
        </authorList>
    </citation>
    <scope>NUCLEOTIDE SEQUENCE [LARGE SCALE GENOMIC DNA]</scope>
    <source>
        <strain evidence="5 6">DSM 25281</strain>
    </source>
</reference>
<evidence type="ECO:0000256" key="3">
    <source>
        <dbReference type="ARBA" id="ARBA00022777"/>
    </source>
</evidence>
<dbReference type="SUPFAM" id="SSF110738">
    <property type="entry name" value="Glycerate kinase I"/>
    <property type="match status" value="1"/>
</dbReference>
<dbReference type="Gene3D" id="3.40.50.10350">
    <property type="entry name" value="Glycerate kinase, domain 1"/>
    <property type="match status" value="1"/>
</dbReference>
<dbReference type="NCBIfam" id="TIGR00045">
    <property type="entry name" value="glycerate kinase"/>
    <property type="match status" value="1"/>
</dbReference>
<dbReference type="PANTHER" id="PTHR21599:SF0">
    <property type="entry name" value="GLYCERATE KINASE"/>
    <property type="match status" value="1"/>
</dbReference>
<dbReference type="AlphaFoldDB" id="A0A370G9Y8"/>
<dbReference type="Proteomes" id="UP000255326">
    <property type="component" value="Unassembled WGS sequence"/>
</dbReference>
<dbReference type="Gene3D" id="3.90.1510.10">
    <property type="entry name" value="Glycerate kinase, domain 2"/>
    <property type="match status" value="1"/>
</dbReference>
<keyword evidence="3 4" id="KW-0418">Kinase</keyword>
<comment type="similarity">
    <text evidence="1 4">Belongs to the glycerate kinase type-1 family.</text>
</comment>
<evidence type="ECO:0000256" key="4">
    <source>
        <dbReference type="PIRNR" id="PIRNR006078"/>
    </source>
</evidence>
<keyword evidence="2 4" id="KW-0808">Transferase</keyword>
<accession>A0A370G9Y8</accession>
<dbReference type="PANTHER" id="PTHR21599">
    <property type="entry name" value="GLYCERATE KINASE"/>
    <property type="match status" value="1"/>
</dbReference>
<dbReference type="PIRSF" id="PIRSF006078">
    <property type="entry name" value="GlxK"/>
    <property type="match status" value="1"/>
</dbReference>
<protein>
    <submittedName>
        <fullName evidence="5">Glycerate kinase</fullName>
    </submittedName>
</protein>
<evidence type="ECO:0000256" key="2">
    <source>
        <dbReference type="ARBA" id="ARBA00022679"/>
    </source>
</evidence>
<dbReference type="RefSeq" id="WP_114746574.1">
    <property type="nucleotide sequence ID" value="NZ_QQAY01000013.1"/>
</dbReference>
<sequence>MNVLIACDTFKGSLSSYEVGKAAETAIKKVIPEAKTVISPMADGGEGTIEALLQSTNGHEVEVDVHDPLMRPIKVKYAVIHQDDRDVAYIECARSSGLSLLPKQLQNPFNTNTYGLGEQIKDAIKRGYRDIVVSLGGSATNDGGLGMMQALGWHLYDVSGTLMGMRGNPIMQAVRLSDEDVIPELKDCLITAASDVTCPFYGERGAAYVFAKQKGASDVEIGELDLAMRKLANLFEKTYGKDVQNIPGSGAAGGLGGAISAPLNGTIKFGVDQVIELTSLESKIKEADLIITGEGSIDYQSLMGKVPLGVGKIAKKHNKKVIAIAGRIDSELTLHNHFLDGIFSIQTECRTIEEALDPAITKQQVETTVEQLIRLLR</sequence>
<dbReference type="InterPro" id="IPR004381">
    <property type="entry name" value="Glycerate_kinase"/>
</dbReference>
<keyword evidence="6" id="KW-1185">Reference proteome</keyword>